<name>A0A242KWP9_ENTMU</name>
<evidence type="ECO:0000259" key="2">
    <source>
        <dbReference type="Pfam" id="PF06458"/>
    </source>
</evidence>
<keyword evidence="1" id="KW-0677">Repeat</keyword>
<feature type="domain" description="MucBP" evidence="2">
    <location>
        <begin position="192"/>
        <end position="247"/>
    </location>
</feature>
<protein>
    <recommendedName>
        <fullName evidence="2">MucBP domain-containing protein</fullName>
    </recommendedName>
</protein>
<dbReference type="Proteomes" id="UP000195024">
    <property type="component" value="Unassembled WGS sequence"/>
</dbReference>
<organism evidence="3 4">
    <name type="scientific">Enterococcus mundtii</name>
    <dbReference type="NCBI Taxonomy" id="53346"/>
    <lineage>
        <taxon>Bacteria</taxon>
        <taxon>Bacillati</taxon>
        <taxon>Bacillota</taxon>
        <taxon>Bacilli</taxon>
        <taxon>Lactobacillales</taxon>
        <taxon>Enterococcaceae</taxon>
        <taxon>Enterococcus</taxon>
    </lineage>
</organism>
<dbReference type="Pfam" id="PF06458">
    <property type="entry name" value="MucBP"/>
    <property type="match status" value="2"/>
</dbReference>
<dbReference type="EMBL" id="NGMS01000001">
    <property type="protein sequence ID" value="OTP26377.1"/>
    <property type="molecule type" value="Genomic_DNA"/>
</dbReference>
<evidence type="ECO:0000313" key="3">
    <source>
        <dbReference type="EMBL" id="OTP26377.1"/>
    </source>
</evidence>
<evidence type="ECO:0000256" key="1">
    <source>
        <dbReference type="ARBA" id="ARBA00022737"/>
    </source>
</evidence>
<reference evidence="3 4" key="1">
    <citation type="submission" date="2017-05" db="EMBL/GenBank/DDBJ databases">
        <title>The Genome Sequence of Enterococcus mundtii 6B1_DIV0119.</title>
        <authorList>
            <consortium name="The Broad Institute Genomics Platform"/>
            <consortium name="The Broad Institute Genomic Center for Infectious Diseases"/>
            <person name="Earl A."/>
            <person name="Manson A."/>
            <person name="Schwartman J."/>
            <person name="Gilmore M."/>
            <person name="Abouelleil A."/>
            <person name="Cao P."/>
            <person name="Chapman S."/>
            <person name="Cusick C."/>
            <person name="Shea T."/>
            <person name="Young S."/>
            <person name="Neafsey D."/>
            <person name="Nusbaum C."/>
            <person name="Birren B."/>
        </authorList>
    </citation>
    <scope>NUCLEOTIDE SEQUENCE [LARGE SCALE GENOMIC DNA]</scope>
    <source>
        <strain evidence="3 4">6B1_DIV0119</strain>
    </source>
</reference>
<dbReference type="Gene3D" id="2.60.120.260">
    <property type="entry name" value="Galactose-binding domain-like"/>
    <property type="match status" value="1"/>
</dbReference>
<dbReference type="AlphaFoldDB" id="A0A242KWP9"/>
<dbReference type="Gene3D" id="3.10.20.320">
    <property type="entry name" value="Putative peptidoglycan bound protein (lpxtg motif)"/>
    <property type="match status" value="2"/>
</dbReference>
<proteinExistence type="predicted"/>
<comment type="caution">
    <text evidence="3">The sequence shown here is derived from an EMBL/GenBank/DDBJ whole genome shotgun (WGS) entry which is preliminary data.</text>
</comment>
<feature type="non-terminal residue" evidence="3">
    <location>
        <position position="247"/>
    </location>
</feature>
<dbReference type="RefSeq" id="WP_176285259.1">
    <property type="nucleotide sequence ID" value="NZ_NGMS01000001.1"/>
</dbReference>
<sequence>MTTNSGRQWAELNANVSGALYQDIPTTPGAVIYWQISHRGRKGTDTAAVKFGAPGSNLETIETMKTGTEWQTYSGYYTIPEGQTTTRFQFEAVDTSTGEKSIGNLIDNVVFTNEYTPTAEAEPVTVNYVDEQGNQLAPSETLNGKIGENYTTTPKEIENYVLKEPPQNANGIFSNQAQTVTYVYEKTEGEAVTVNYVDEEGNALAEPDTLTGKIGESYETAPKEIKDYVVKETPKNAKGTFSDQAQT</sequence>
<dbReference type="InterPro" id="IPR009459">
    <property type="entry name" value="MucBP_dom"/>
</dbReference>
<evidence type="ECO:0000313" key="4">
    <source>
        <dbReference type="Proteomes" id="UP000195024"/>
    </source>
</evidence>
<gene>
    <name evidence="3" type="ORF">A5802_000088</name>
</gene>
<accession>A0A242KWP9</accession>
<feature type="domain" description="MucBP" evidence="2">
    <location>
        <begin position="123"/>
        <end position="185"/>
    </location>
</feature>